<dbReference type="AlphaFoldDB" id="A0A855YAK3"/>
<evidence type="ECO:0000259" key="1">
    <source>
        <dbReference type="PROSITE" id="PS50943"/>
    </source>
</evidence>
<proteinExistence type="predicted"/>
<dbReference type="PROSITE" id="PS50943">
    <property type="entry name" value="HTH_CROC1"/>
    <property type="match status" value="1"/>
</dbReference>
<accession>A0A855YAK3</accession>
<evidence type="ECO:0000313" key="2">
    <source>
        <dbReference type="EMBL" id="PWW42315.1"/>
    </source>
</evidence>
<dbReference type="GO" id="GO:0003677">
    <property type="term" value="F:DNA binding"/>
    <property type="evidence" value="ECO:0007669"/>
    <property type="project" value="InterPro"/>
</dbReference>
<gene>
    <name evidence="2" type="ORF">DET56_104374</name>
</gene>
<feature type="domain" description="HTH cro/C1-type" evidence="1">
    <location>
        <begin position="9"/>
        <end position="63"/>
    </location>
</feature>
<dbReference type="InterPro" id="IPR001387">
    <property type="entry name" value="Cro/C1-type_HTH"/>
</dbReference>
<dbReference type="SUPFAM" id="SSF47413">
    <property type="entry name" value="lambda repressor-like DNA-binding domains"/>
    <property type="match status" value="1"/>
</dbReference>
<dbReference type="InterPro" id="IPR010982">
    <property type="entry name" value="Lambda_DNA-bd_dom_sf"/>
</dbReference>
<name>A0A855YAK3_9BACL</name>
<sequence length="452" mass="53306">MMSKIRFYIENYLKENGYKLQKFSEIADVNVGTLSAIIRGTRLISMNQLDQITLAMGLEQGYFYEMYGVECFIESAPHWRRLEPFIYRCAELGKLDIIKQVITHVTDDQSYIDELFDVAESLYNKCMNESALIIYECVADSEKYQHSERLALCQYRIFLLHKTLNKFDNLNAAVKFEPYIDKLNEEVQLDAIKDLANVYNTIHLWDKVEAWARKLERKTEFQLKIQSRRRKIKKRLTAYPLFTYEAYANLLISSVYDTRKEYDKAINYLQKYMEIIEIENPTEEDQKIIDLFKKWGEGNQYAFRIMLGQENVIFPYLGYLESNPEEILTGLLNILEAANQYGFNIDHALKKFEQPINLFNTDFHNKGSYTDQMIDHGYRVFYYELAKYQINQCNYSLGIDALLMCLDLSSSSKDDLMCVKCLDLYGEYRSEADEKQMNNYKNVIEKLSLPTF</sequence>
<dbReference type="RefSeq" id="WP_109999320.1">
    <property type="nucleotide sequence ID" value="NZ_QGTZ01000004.1"/>
</dbReference>
<organism evidence="2 3">
    <name type="scientific">Paenibacillus pabuli</name>
    <dbReference type="NCBI Taxonomy" id="1472"/>
    <lineage>
        <taxon>Bacteria</taxon>
        <taxon>Bacillati</taxon>
        <taxon>Bacillota</taxon>
        <taxon>Bacilli</taxon>
        <taxon>Bacillales</taxon>
        <taxon>Paenibacillaceae</taxon>
        <taxon>Paenibacillus</taxon>
    </lineage>
</organism>
<comment type="caution">
    <text evidence="2">The sequence shown here is derived from an EMBL/GenBank/DDBJ whole genome shotgun (WGS) entry which is preliminary data.</text>
</comment>
<evidence type="ECO:0000313" key="3">
    <source>
        <dbReference type="Proteomes" id="UP000247078"/>
    </source>
</evidence>
<reference evidence="2 3" key="1">
    <citation type="submission" date="2018-05" db="EMBL/GenBank/DDBJ databases">
        <title>Freshwater and sediment microbial communities from various areas in North America, analyzing microbe dynamics in response to fracking.</title>
        <authorList>
            <person name="Lamendella R."/>
        </authorList>
    </citation>
    <scope>NUCLEOTIDE SEQUENCE [LARGE SCALE GENOMIC DNA]</scope>
    <source>
        <strain evidence="2 3">DB-3</strain>
    </source>
</reference>
<dbReference type="SMART" id="SM00530">
    <property type="entry name" value="HTH_XRE"/>
    <property type="match status" value="1"/>
</dbReference>
<protein>
    <recommendedName>
        <fullName evidence="1">HTH cro/C1-type domain-containing protein</fullName>
    </recommendedName>
</protein>
<dbReference type="Proteomes" id="UP000247078">
    <property type="component" value="Unassembled WGS sequence"/>
</dbReference>
<dbReference type="EMBL" id="QGTZ01000004">
    <property type="protein sequence ID" value="PWW42315.1"/>
    <property type="molecule type" value="Genomic_DNA"/>
</dbReference>